<gene>
    <name evidence="1" type="ORF">LMK00_06800</name>
</gene>
<proteinExistence type="predicted"/>
<evidence type="ECO:0000313" key="2">
    <source>
        <dbReference type="Proteomes" id="UP001056730"/>
    </source>
</evidence>
<dbReference type="EMBL" id="CP086395">
    <property type="protein sequence ID" value="USJ19539.1"/>
    <property type="molecule type" value="Genomic_DNA"/>
</dbReference>
<protein>
    <submittedName>
        <fullName evidence="1">Uncharacterized protein</fullName>
    </submittedName>
</protein>
<dbReference type="RefSeq" id="WP_252175090.1">
    <property type="nucleotide sequence ID" value="NZ_CP086395.1"/>
</dbReference>
<reference evidence="1" key="1">
    <citation type="journal article" date="2022" name="Front. Microbiol.">
        <title>Feed Insects as a Reservoir of Granadaene-Producing Lactococci.</title>
        <authorList>
            <person name="Neuzil-Bunesova V."/>
            <person name="Ramirez Garcia A."/>
            <person name="Modrackova N."/>
            <person name="Makovska M."/>
            <person name="Sabolova M."/>
            <person name="Sproer C."/>
            <person name="Bunk B."/>
            <person name="Blom J."/>
            <person name="Schwab C."/>
        </authorList>
    </citation>
    <scope>NUCLEOTIDE SEQUENCE</scope>
    <source>
        <strain evidence="1">I4/6O</strain>
    </source>
</reference>
<dbReference type="AlphaFoldDB" id="A0A9Q9D621"/>
<dbReference type="Proteomes" id="UP001056730">
    <property type="component" value="Chromosome"/>
</dbReference>
<dbReference type="KEGG" id="lfo:LMK00_06800"/>
<organism evidence="1 2">
    <name type="scientific">Lactococcus formosensis</name>
    <dbReference type="NCBI Taxonomy" id="1281486"/>
    <lineage>
        <taxon>Bacteria</taxon>
        <taxon>Bacillati</taxon>
        <taxon>Bacillota</taxon>
        <taxon>Bacilli</taxon>
        <taxon>Lactobacillales</taxon>
        <taxon>Streptococcaceae</taxon>
        <taxon>Lactococcus</taxon>
    </lineage>
</organism>
<name>A0A9Q9D621_9LACT</name>
<evidence type="ECO:0000313" key="1">
    <source>
        <dbReference type="EMBL" id="USJ19539.1"/>
    </source>
</evidence>
<sequence length="277" mass="32210">MKVFLSALDTNTVPLERVDFVPFGLQSYYYLRKKPEAFKMAMEKCGEILIDSGAHSFQHGVGKKIDWVAYTKEYAQWIKENDNDKILGYFEMDIDNVVGYENVLELRKILLEVTDKIIPVWHKNRGIEEFKKMCRETKGEIVSITGFGITLKELDIKRNQYDLFVKYAHEQGKKIHGLGLTRSDVLLKVPFDFVDSSSWATGAARGGNFAKYIGGGRVRNRGTNGKMKTQDIMNNNLVEWIKFSKFYNRYWHKLHDDLCVILRFGISRLLKLERLYI</sequence>
<accession>A0A9Q9D621</accession>